<proteinExistence type="predicted"/>
<name>A0A645DTU7_9ZZZZ</name>
<gene>
    <name evidence="1" type="ORF">SDC9_139923</name>
</gene>
<protein>
    <submittedName>
        <fullName evidence="1">Uncharacterized protein</fullName>
    </submittedName>
</protein>
<accession>A0A645DTU7</accession>
<reference evidence="1" key="1">
    <citation type="submission" date="2019-08" db="EMBL/GenBank/DDBJ databases">
        <authorList>
            <person name="Kucharzyk K."/>
            <person name="Murdoch R.W."/>
            <person name="Higgins S."/>
            <person name="Loffler F."/>
        </authorList>
    </citation>
    <scope>NUCLEOTIDE SEQUENCE</scope>
</reference>
<evidence type="ECO:0000313" key="1">
    <source>
        <dbReference type="EMBL" id="MPM92787.1"/>
    </source>
</evidence>
<dbReference type="AlphaFoldDB" id="A0A645DTU7"/>
<sequence length="62" mass="6954">MAVSWNSYPEIFTDADVVSNTIIVKKSQPLTPYKLSVSKQTINTINTEQADKTLHKLNAFRG</sequence>
<dbReference type="EMBL" id="VSSQ01039678">
    <property type="protein sequence ID" value="MPM92787.1"/>
    <property type="molecule type" value="Genomic_DNA"/>
</dbReference>
<organism evidence="1">
    <name type="scientific">bioreactor metagenome</name>
    <dbReference type="NCBI Taxonomy" id="1076179"/>
    <lineage>
        <taxon>unclassified sequences</taxon>
        <taxon>metagenomes</taxon>
        <taxon>ecological metagenomes</taxon>
    </lineage>
</organism>
<comment type="caution">
    <text evidence="1">The sequence shown here is derived from an EMBL/GenBank/DDBJ whole genome shotgun (WGS) entry which is preliminary data.</text>
</comment>